<dbReference type="InterPro" id="IPR000847">
    <property type="entry name" value="LysR_HTH_N"/>
</dbReference>
<evidence type="ECO:0000313" key="7">
    <source>
        <dbReference type="Proteomes" id="UP000051181"/>
    </source>
</evidence>
<feature type="domain" description="HTH lysR-type" evidence="5">
    <location>
        <begin position="1"/>
        <end position="58"/>
    </location>
</feature>
<dbReference type="Gene3D" id="3.40.190.10">
    <property type="entry name" value="Periplasmic binding protein-like II"/>
    <property type="match status" value="2"/>
</dbReference>
<dbReference type="Pfam" id="PF03466">
    <property type="entry name" value="LysR_substrate"/>
    <property type="match status" value="1"/>
</dbReference>
<evidence type="ECO:0000256" key="4">
    <source>
        <dbReference type="ARBA" id="ARBA00023163"/>
    </source>
</evidence>
<keyword evidence="2" id="KW-0805">Transcription regulation</keyword>
<gene>
    <name evidence="6" type="ORF">FD22_GL001815</name>
</gene>
<dbReference type="Gene3D" id="1.10.10.10">
    <property type="entry name" value="Winged helix-like DNA-binding domain superfamily/Winged helix DNA-binding domain"/>
    <property type="match status" value="1"/>
</dbReference>
<organism evidence="6 7">
    <name type="scientific">Loigolactobacillus coryniformis subsp. coryniformis KCTC 3167 = DSM 20001</name>
    <dbReference type="NCBI Taxonomy" id="913848"/>
    <lineage>
        <taxon>Bacteria</taxon>
        <taxon>Bacillati</taxon>
        <taxon>Bacillota</taxon>
        <taxon>Bacilli</taxon>
        <taxon>Lactobacillales</taxon>
        <taxon>Lactobacillaceae</taxon>
        <taxon>Loigolactobacillus</taxon>
    </lineage>
</organism>
<dbReference type="eggNOG" id="COG0583">
    <property type="taxonomic scope" value="Bacteria"/>
</dbReference>
<evidence type="ECO:0000313" key="6">
    <source>
        <dbReference type="EMBL" id="KRK15334.1"/>
    </source>
</evidence>
<dbReference type="InterPro" id="IPR005119">
    <property type="entry name" value="LysR_subst-bd"/>
</dbReference>
<proteinExistence type="inferred from homology"/>
<comment type="caution">
    <text evidence="6">The sequence shown here is derived from an EMBL/GenBank/DDBJ whole genome shotgun (WGS) entry which is preliminary data.</text>
</comment>
<dbReference type="AlphaFoldDB" id="A0A0R1F0M8"/>
<evidence type="ECO:0000256" key="2">
    <source>
        <dbReference type="ARBA" id="ARBA00023015"/>
    </source>
</evidence>
<dbReference type="RefSeq" id="WP_056943299.1">
    <property type="nucleotide sequence ID" value="NZ_AZCN01000051.1"/>
</dbReference>
<evidence type="ECO:0000256" key="3">
    <source>
        <dbReference type="ARBA" id="ARBA00023125"/>
    </source>
</evidence>
<dbReference type="PANTHER" id="PTHR30126:SF40">
    <property type="entry name" value="HTH-TYPE TRANSCRIPTIONAL REGULATOR GLTR"/>
    <property type="match status" value="1"/>
</dbReference>
<dbReference type="PANTHER" id="PTHR30126">
    <property type="entry name" value="HTH-TYPE TRANSCRIPTIONAL REGULATOR"/>
    <property type="match status" value="1"/>
</dbReference>
<reference evidence="6 7" key="1">
    <citation type="journal article" date="2015" name="Genome Announc.">
        <title>Expanding the biotechnology potential of lactobacilli through comparative genomics of 213 strains and associated genera.</title>
        <authorList>
            <person name="Sun Z."/>
            <person name="Harris H.M."/>
            <person name="McCann A."/>
            <person name="Guo C."/>
            <person name="Argimon S."/>
            <person name="Zhang W."/>
            <person name="Yang X."/>
            <person name="Jeffery I.B."/>
            <person name="Cooney J.C."/>
            <person name="Kagawa T.F."/>
            <person name="Liu W."/>
            <person name="Song Y."/>
            <person name="Salvetti E."/>
            <person name="Wrobel A."/>
            <person name="Rasinkangas P."/>
            <person name="Parkhill J."/>
            <person name="Rea M.C."/>
            <person name="O'Sullivan O."/>
            <person name="Ritari J."/>
            <person name="Douillard F.P."/>
            <person name="Paul Ross R."/>
            <person name="Yang R."/>
            <person name="Briner A.E."/>
            <person name="Felis G.E."/>
            <person name="de Vos W.M."/>
            <person name="Barrangou R."/>
            <person name="Klaenhammer T.R."/>
            <person name="Caufield P.W."/>
            <person name="Cui Y."/>
            <person name="Zhang H."/>
            <person name="O'Toole P.W."/>
        </authorList>
    </citation>
    <scope>NUCLEOTIDE SEQUENCE [LARGE SCALE GENOMIC DNA]</scope>
    <source>
        <strain evidence="6 7">DSM 20001</strain>
    </source>
</reference>
<name>A0A0R1F0M8_9LACO</name>
<dbReference type="SUPFAM" id="SSF46785">
    <property type="entry name" value="Winged helix' DNA-binding domain"/>
    <property type="match status" value="1"/>
</dbReference>
<dbReference type="Proteomes" id="UP000051181">
    <property type="component" value="Unassembled WGS sequence"/>
</dbReference>
<dbReference type="EMBL" id="AZCN01000051">
    <property type="protein sequence ID" value="KRK15334.1"/>
    <property type="molecule type" value="Genomic_DNA"/>
</dbReference>
<accession>A0A0R1F0M8</accession>
<dbReference type="PATRIC" id="fig|913848.6.peg.1858"/>
<keyword evidence="4" id="KW-0804">Transcription</keyword>
<evidence type="ECO:0000256" key="1">
    <source>
        <dbReference type="ARBA" id="ARBA00009437"/>
    </source>
</evidence>
<evidence type="ECO:0000259" key="5">
    <source>
        <dbReference type="PROSITE" id="PS50931"/>
    </source>
</evidence>
<keyword evidence="3" id="KW-0238">DNA-binding</keyword>
<comment type="similarity">
    <text evidence="1">Belongs to the LysR transcriptional regulatory family.</text>
</comment>
<dbReference type="SUPFAM" id="SSF53850">
    <property type="entry name" value="Periplasmic binding protein-like II"/>
    <property type="match status" value="1"/>
</dbReference>
<dbReference type="PRINTS" id="PR00039">
    <property type="entry name" value="HTHLYSR"/>
</dbReference>
<sequence length="290" mass="32311">MLDRKMYTFARLAQTGSYTATAQQLFVTQPAVTQQIKALENELGLVLVSYEHAQLTITPAGQQLADYINKIDHESQKLLTQLQTPAQPIIKLGCTRSLSAFLLTSVLQQLQDQGQQIRCQIANTDTILKALTAGTIDFGLVEGNFDKNKFASIRLRREPFIGVTFANNPLLKQKQPLNLNELLTQTLLVREPGSGTREIFANWLTMQNAQITDFKQVIEIATPTPIIQLLTAGCGISFMYQSLVTTELAHGQLVKLSVRGFELQHEINLVYPKDSYFAAQYQAIAAQVIQ</sequence>
<dbReference type="GO" id="GO:0003700">
    <property type="term" value="F:DNA-binding transcription factor activity"/>
    <property type="evidence" value="ECO:0007669"/>
    <property type="project" value="InterPro"/>
</dbReference>
<dbReference type="PROSITE" id="PS50931">
    <property type="entry name" value="HTH_LYSR"/>
    <property type="match status" value="1"/>
</dbReference>
<dbReference type="GO" id="GO:0000976">
    <property type="term" value="F:transcription cis-regulatory region binding"/>
    <property type="evidence" value="ECO:0007669"/>
    <property type="project" value="TreeGrafter"/>
</dbReference>
<protein>
    <submittedName>
        <fullName evidence="6">Transcriptional regulator</fullName>
    </submittedName>
</protein>
<dbReference type="InterPro" id="IPR036390">
    <property type="entry name" value="WH_DNA-bd_sf"/>
</dbReference>
<dbReference type="Pfam" id="PF00126">
    <property type="entry name" value="HTH_1"/>
    <property type="match status" value="1"/>
</dbReference>
<dbReference type="GeneID" id="65918328"/>
<dbReference type="InterPro" id="IPR036388">
    <property type="entry name" value="WH-like_DNA-bd_sf"/>
</dbReference>